<keyword evidence="3" id="KW-1185">Reference proteome</keyword>
<feature type="compositionally biased region" description="Basic and acidic residues" evidence="1">
    <location>
        <begin position="286"/>
        <end position="304"/>
    </location>
</feature>
<reference evidence="3" key="2">
    <citation type="submission" date="2014-05" db="EMBL/GenBank/DDBJ databases">
        <title>The genome and life-stage specific transcriptomes of Globodera pallida elucidate key aspects of plant parasitism by a cyst nematode.</title>
        <authorList>
            <person name="Cotton J.A."/>
            <person name="Lilley C.J."/>
            <person name="Jones L.M."/>
            <person name="Kikuchi T."/>
            <person name="Reid A.J."/>
            <person name="Thorpe P."/>
            <person name="Tsai I.J."/>
            <person name="Beasley H."/>
            <person name="Blok V."/>
            <person name="Cock P.J.A."/>
            <person name="Van den Akker S.E."/>
            <person name="Holroyd N."/>
            <person name="Hunt M."/>
            <person name="Mantelin S."/>
            <person name="Naghra H."/>
            <person name="Pain A."/>
            <person name="Palomares-Rius J.E."/>
            <person name="Zarowiecki M."/>
            <person name="Berriman M."/>
            <person name="Jones J.T."/>
            <person name="Urwin P.E."/>
        </authorList>
    </citation>
    <scope>NUCLEOTIDE SEQUENCE [LARGE SCALE GENOMIC DNA]</scope>
    <source>
        <strain evidence="3">Lindley</strain>
    </source>
</reference>
<sequence length="431" mass="49751">MFGWTRAKKKVSNSADQLDREALDAEETGEEFVRSSANRGPDGCGHKLKVALAIVKAYGASFKHWHWPWRKKKKTNNVNGQNRKMDEHLSTIDHCAAIAEREEYQRGHFDQRRRRRKRRGGRRRPRELNDKSALKALTRKLRRKNKMHISADHWGNIGVIRWGRRAIRDIRRPVSRKGWAQPKLKNRKTKKFLRKNRRRIKREGDEDEEEGDTDDEGGSDEDSSSDDDDGTGTKFKYSKTAHGYSNDKNAASNAKDKIYETVSFEAKDPQKGHYNQRTVTEFKFHGPKHSEWRHRPPKPPKAEGKAWTGKFKNRRREGGGRQSVQWNRKSGKTRRNRWSKQNWDDHDDGGGYYYTVAHPSLYPYDHYYGGGGYGSPSYWYSYSENYYGGDFGGYGGGYAAEEGGFMPSDGLGKAMKVLGIILFVLLLIIII</sequence>
<evidence type="ECO:0000313" key="4">
    <source>
        <dbReference type="WBParaSite" id="GPLIN_000106600"/>
    </source>
</evidence>
<accession>A0A183BKD6</accession>
<feature type="compositionally biased region" description="Basic residues" evidence="1">
    <location>
        <begin position="184"/>
        <end position="201"/>
    </location>
</feature>
<feature type="compositionally biased region" description="Basic residues" evidence="1">
    <location>
        <begin position="329"/>
        <end position="338"/>
    </location>
</feature>
<evidence type="ECO:0000256" key="1">
    <source>
        <dbReference type="SAM" id="MobiDB-lite"/>
    </source>
</evidence>
<reference evidence="3" key="1">
    <citation type="submission" date="2013-12" db="EMBL/GenBank/DDBJ databases">
        <authorList>
            <person name="Aslett M."/>
        </authorList>
    </citation>
    <scope>NUCLEOTIDE SEQUENCE [LARGE SCALE GENOMIC DNA]</scope>
    <source>
        <strain evidence="3">Lindley</strain>
    </source>
</reference>
<feature type="region of interest" description="Disordered" evidence="1">
    <location>
        <begin position="106"/>
        <end position="132"/>
    </location>
</feature>
<protein>
    <submittedName>
        <fullName evidence="4">Btz domain-containing protein</fullName>
    </submittedName>
</protein>
<feature type="compositionally biased region" description="Acidic residues" evidence="1">
    <location>
        <begin position="205"/>
        <end position="230"/>
    </location>
</feature>
<feature type="compositionally biased region" description="Basic residues" evidence="1">
    <location>
        <begin position="111"/>
        <end position="125"/>
    </location>
</feature>
<feature type="region of interest" description="Disordered" evidence="1">
    <location>
        <begin position="286"/>
        <end position="341"/>
    </location>
</feature>
<feature type="transmembrane region" description="Helical" evidence="2">
    <location>
        <begin position="414"/>
        <end position="430"/>
    </location>
</feature>
<reference evidence="4" key="3">
    <citation type="submission" date="2016-06" db="UniProtKB">
        <authorList>
            <consortium name="WormBaseParasite"/>
        </authorList>
    </citation>
    <scope>IDENTIFICATION</scope>
</reference>
<keyword evidence="2" id="KW-0472">Membrane</keyword>
<dbReference type="Proteomes" id="UP000050741">
    <property type="component" value="Unassembled WGS sequence"/>
</dbReference>
<feature type="region of interest" description="Disordered" evidence="1">
    <location>
        <begin position="13"/>
        <end position="40"/>
    </location>
</feature>
<evidence type="ECO:0000256" key="2">
    <source>
        <dbReference type="SAM" id="Phobius"/>
    </source>
</evidence>
<keyword evidence="2" id="KW-1133">Transmembrane helix</keyword>
<evidence type="ECO:0000313" key="3">
    <source>
        <dbReference type="Proteomes" id="UP000050741"/>
    </source>
</evidence>
<dbReference type="WBParaSite" id="GPLIN_000106600">
    <property type="protein sequence ID" value="GPLIN_000106600"/>
    <property type="gene ID" value="GPLIN_000106600"/>
</dbReference>
<dbReference type="AlphaFoldDB" id="A0A183BKD6"/>
<proteinExistence type="predicted"/>
<organism evidence="3 4">
    <name type="scientific">Globodera pallida</name>
    <name type="common">Potato cyst nematode worm</name>
    <name type="synonym">Heterodera pallida</name>
    <dbReference type="NCBI Taxonomy" id="36090"/>
    <lineage>
        <taxon>Eukaryota</taxon>
        <taxon>Metazoa</taxon>
        <taxon>Ecdysozoa</taxon>
        <taxon>Nematoda</taxon>
        <taxon>Chromadorea</taxon>
        <taxon>Rhabditida</taxon>
        <taxon>Tylenchina</taxon>
        <taxon>Tylenchomorpha</taxon>
        <taxon>Tylenchoidea</taxon>
        <taxon>Heteroderidae</taxon>
        <taxon>Heteroderinae</taxon>
        <taxon>Globodera</taxon>
    </lineage>
</organism>
<name>A0A183BKD6_GLOPA</name>
<feature type="region of interest" description="Disordered" evidence="1">
    <location>
        <begin position="173"/>
        <end position="249"/>
    </location>
</feature>
<keyword evidence="2" id="KW-0812">Transmembrane</keyword>